<feature type="transmembrane region" description="Helical" evidence="2">
    <location>
        <begin position="241"/>
        <end position="262"/>
    </location>
</feature>
<evidence type="ECO:0000313" key="3">
    <source>
        <dbReference type="EMBL" id="MFC5063518.1"/>
    </source>
</evidence>
<gene>
    <name evidence="3" type="ORF">ACFPBZ_14955</name>
</gene>
<keyword evidence="4" id="KW-1185">Reference proteome</keyword>
<feature type="transmembrane region" description="Helical" evidence="2">
    <location>
        <begin position="381"/>
        <end position="398"/>
    </location>
</feature>
<organism evidence="3 4">
    <name type="scientific">Actinomycetospora atypica</name>
    <dbReference type="NCBI Taxonomy" id="1290095"/>
    <lineage>
        <taxon>Bacteria</taxon>
        <taxon>Bacillati</taxon>
        <taxon>Actinomycetota</taxon>
        <taxon>Actinomycetes</taxon>
        <taxon>Pseudonocardiales</taxon>
        <taxon>Pseudonocardiaceae</taxon>
        <taxon>Actinomycetospora</taxon>
    </lineage>
</organism>
<dbReference type="Proteomes" id="UP001595947">
    <property type="component" value="Unassembled WGS sequence"/>
</dbReference>
<feature type="region of interest" description="Disordered" evidence="1">
    <location>
        <begin position="566"/>
        <end position="585"/>
    </location>
</feature>
<reference evidence="4" key="1">
    <citation type="journal article" date="2019" name="Int. J. Syst. Evol. Microbiol.">
        <title>The Global Catalogue of Microorganisms (GCM) 10K type strain sequencing project: providing services to taxonomists for standard genome sequencing and annotation.</title>
        <authorList>
            <consortium name="The Broad Institute Genomics Platform"/>
            <consortium name="The Broad Institute Genome Sequencing Center for Infectious Disease"/>
            <person name="Wu L."/>
            <person name="Ma J."/>
        </authorList>
    </citation>
    <scope>NUCLEOTIDE SEQUENCE [LARGE SCALE GENOMIC DNA]</scope>
    <source>
        <strain evidence="4">CGMCC 4.7093</strain>
    </source>
</reference>
<feature type="compositionally biased region" description="Pro residues" evidence="1">
    <location>
        <begin position="575"/>
        <end position="585"/>
    </location>
</feature>
<feature type="transmembrane region" description="Helical" evidence="2">
    <location>
        <begin position="323"/>
        <end position="341"/>
    </location>
</feature>
<evidence type="ECO:0000313" key="4">
    <source>
        <dbReference type="Proteomes" id="UP001595947"/>
    </source>
</evidence>
<feature type="transmembrane region" description="Helical" evidence="2">
    <location>
        <begin position="294"/>
        <end position="314"/>
    </location>
</feature>
<protein>
    <recommendedName>
        <fullName evidence="5">Glycosyltransferase RgtA/B/C/D-like domain-containing protein</fullName>
    </recommendedName>
</protein>
<comment type="caution">
    <text evidence="3">The sequence shown here is derived from an EMBL/GenBank/DDBJ whole genome shotgun (WGS) entry which is preliminary data.</text>
</comment>
<feature type="transmembrane region" description="Helical" evidence="2">
    <location>
        <begin position="137"/>
        <end position="159"/>
    </location>
</feature>
<evidence type="ECO:0008006" key="5">
    <source>
        <dbReference type="Google" id="ProtNLM"/>
    </source>
</evidence>
<name>A0ABV9YKW7_9PSEU</name>
<accession>A0ABV9YKW7</accession>
<feature type="transmembrane region" description="Helical" evidence="2">
    <location>
        <begin position="109"/>
        <end position="130"/>
    </location>
</feature>
<dbReference type="RefSeq" id="WP_378036864.1">
    <property type="nucleotide sequence ID" value="NZ_JBHSIV010000014.1"/>
</dbReference>
<dbReference type="EMBL" id="JBHSIV010000014">
    <property type="protein sequence ID" value="MFC5063518.1"/>
    <property type="molecule type" value="Genomic_DNA"/>
</dbReference>
<keyword evidence="2" id="KW-0472">Membrane</keyword>
<evidence type="ECO:0000256" key="1">
    <source>
        <dbReference type="SAM" id="MobiDB-lite"/>
    </source>
</evidence>
<feature type="transmembrane region" description="Helical" evidence="2">
    <location>
        <begin position="353"/>
        <end position="374"/>
    </location>
</feature>
<keyword evidence="2" id="KW-1133">Transmembrane helix</keyword>
<keyword evidence="2" id="KW-0812">Transmembrane</keyword>
<feature type="transmembrane region" description="Helical" evidence="2">
    <location>
        <begin position="165"/>
        <end position="183"/>
    </location>
</feature>
<sequence>MSDVDDGSRSAVRADGPGMSVSGVVAALGIPSAILIAHTAWYGEWIEDDAGLTFAYARSLSEGWGPVIQPGASPVEGWSNPTWLALMTFGRLVGLFDHGTIFGLSDLVVFPKFVAVLCGVAMFGAMFVLARAVSSRPVLVASVAGSATALVPSFVIWSTSGLENSLFALIVVSLATVLVRAAVGGRLGRRQVAILCGLLSAAAALTRPDGIVYVVAHPVVALAFAGRLGNGSAGRGGSGSVGRSIGHGIAAFSLPVGLYGIWRLDTFGDWLPTTARAKQQGLPTPLAVSRPGELVLYGGWLAFATLVVLLVLILRARSPQRTAVVVLLVPLGLAVLAYAVLQPDWMGQYRFATPVWALSALVGTLALEGVLDVAPDRRRRLILGGGIVVVLISLAGFAREAVAFRNDTTAPMCFVAQSVGQRIDAYADILGVRGGSLLAVDGGGTALSSRMRFIDLSGLTDRRIAAAWHDGDAAGLKNYVFDEVRPTFIKSARAWGGAVASGLLSDDRFQRDYVVLFAPEPGSGTWVRRDAIIDPGRVAVTRQWAQQAYRAVEQRYLRPEAQTQWRCGPTLTPASPSPYPLPARG</sequence>
<feature type="transmembrane region" description="Helical" evidence="2">
    <location>
        <begin position="21"/>
        <end position="42"/>
    </location>
</feature>
<proteinExistence type="predicted"/>
<evidence type="ECO:0000256" key="2">
    <source>
        <dbReference type="SAM" id="Phobius"/>
    </source>
</evidence>